<dbReference type="GO" id="GO:0007165">
    <property type="term" value="P:signal transduction"/>
    <property type="evidence" value="ECO:0007669"/>
    <property type="project" value="UniProtKB-KW"/>
</dbReference>
<dbReference type="GO" id="GO:0005886">
    <property type="term" value="C:plasma membrane"/>
    <property type="evidence" value="ECO:0007669"/>
    <property type="project" value="UniProtKB-SubCell"/>
</dbReference>
<evidence type="ECO:0000256" key="5">
    <source>
        <dbReference type="ARBA" id="ARBA00022725"/>
    </source>
</evidence>
<comment type="subcellular location">
    <subcellularLocation>
        <location evidence="1 10">Cell membrane</location>
        <topology evidence="1 10">Multi-pass membrane protein</topology>
    </subcellularLocation>
</comment>
<dbReference type="EnsemblMetazoa" id="XM_012207832.1">
    <property type="protein sequence ID" value="XP_012063222.1"/>
    <property type="gene ID" value="LOC105626534"/>
</dbReference>
<comment type="similarity">
    <text evidence="10">Belongs to the insect chemoreceptor superfamily. Heteromeric odorant receptor channel (TC 1.A.69) family.</text>
</comment>
<evidence type="ECO:0000256" key="9">
    <source>
        <dbReference type="ARBA" id="ARBA00023224"/>
    </source>
</evidence>
<proteinExistence type="inferred from homology"/>
<dbReference type="PANTHER" id="PTHR21137:SF35">
    <property type="entry name" value="ODORANT RECEPTOR 19A-RELATED"/>
    <property type="match status" value="1"/>
</dbReference>
<dbReference type="OrthoDB" id="6617147at2759"/>
<accession>A0A158P0B4</accession>
<keyword evidence="6 10" id="KW-1133">Transmembrane helix</keyword>
<feature type="transmembrane region" description="Helical" evidence="10">
    <location>
        <begin position="189"/>
        <end position="208"/>
    </location>
</feature>
<evidence type="ECO:0000256" key="10">
    <source>
        <dbReference type="RuleBase" id="RU351113"/>
    </source>
</evidence>
<dbReference type="AlphaFoldDB" id="A0A158P0B4"/>
<evidence type="ECO:0000313" key="11">
    <source>
        <dbReference type="EnsemblMetazoa" id="XP_012063222.1"/>
    </source>
</evidence>
<keyword evidence="3 10" id="KW-0716">Sensory transduction</keyword>
<evidence type="ECO:0000313" key="12">
    <source>
        <dbReference type="Proteomes" id="UP000005205"/>
    </source>
</evidence>
<evidence type="ECO:0000256" key="6">
    <source>
        <dbReference type="ARBA" id="ARBA00022989"/>
    </source>
</evidence>
<dbReference type="GO" id="GO:0004984">
    <property type="term" value="F:olfactory receptor activity"/>
    <property type="evidence" value="ECO:0007669"/>
    <property type="project" value="InterPro"/>
</dbReference>
<keyword evidence="2" id="KW-1003">Cell membrane</keyword>
<evidence type="ECO:0000256" key="2">
    <source>
        <dbReference type="ARBA" id="ARBA00022475"/>
    </source>
</evidence>
<feature type="transmembrane region" description="Helical" evidence="10">
    <location>
        <begin position="102"/>
        <end position="125"/>
    </location>
</feature>
<evidence type="ECO:0000256" key="4">
    <source>
        <dbReference type="ARBA" id="ARBA00022692"/>
    </source>
</evidence>
<name>A0A158P0B4_ATTCE</name>
<evidence type="ECO:0000256" key="1">
    <source>
        <dbReference type="ARBA" id="ARBA00004651"/>
    </source>
</evidence>
<evidence type="ECO:0000256" key="7">
    <source>
        <dbReference type="ARBA" id="ARBA00023136"/>
    </source>
</evidence>
<sequence>MTEHLVIHDSHETHIHATLKSLLARACVMRNGTSRNVRMFQSSLHFVGSMSYRSSLPERIHNIRYEQDIYYAIQLSRWILQSIGIWHIIYGRSSQSEKLLSLMLIFMSFFGLCFVLVPAGSYFLFYDEDIQSKIQFLGPVSFCLTSVIKYCFLGTRISTIGKCIEHVESDWRIMQYQNHRRMMLRNVLIGRRITMMCVIFLYGGGLFYHTILPFTSRTKTDGNFTSKSLLYPGYDLYFDSQTSPTYEIIFCMHCLSAVIQYSATAAVCSLAANFATHARGQVQILVMLLDDLINGKRTEGTNMEKRLSFITKHHVRVLRFTTDVEKILREVCLVELVTATLMICLLEYLFLMFGKIGLAVYEVNWYDLSGHKAMDLIMIMMKSYYPPKLTAGKFCDLSLNTFSAVLKTSVVYLNLLRTVTQ</sequence>
<reference evidence="11" key="2">
    <citation type="submission" date="2016-04" db="UniProtKB">
        <authorList>
            <consortium name="EnsemblMetazoa"/>
        </authorList>
    </citation>
    <scope>IDENTIFICATION</scope>
</reference>
<dbReference type="Pfam" id="PF02949">
    <property type="entry name" value="7tm_6"/>
    <property type="match status" value="1"/>
</dbReference>
<evidence type="ECO:0000256" key="8">
    <source>
        <dbReference type="ARBA" id="ARBA00023170"/>
    </source>
</evidence>
<dbReference type="GO" id="GO:0005549">
    <property type="term" value="F:odorant binding"/>
    <property type="evidence" value="ECO:0007669"/>
    <property type="project" value="InterPro"/>
</dbReference>
<evidence type="ECO:0000256" key="3">
    <source>
        <dbReference type="ARBA" id="ARBA00022606"/>
    </source>
</evidence>
<dbReference type="InterPro" id="IPR004117">
    <property type="entry name" value="7tm6_olfct_rcpt"/>
</dbReference>
<keyword evidence="5 10" id="KW-0552">Olfaction</keyword>
<protein>
    <recommendedName>
        <fullName evidence="10">Odorant receptor</fullName>
    </recommendedName>
</protein>
<dbReference type="KEGG" id="acep:105626534"/>
<dbReference type="InParanoid" id="A0A158P0B4"/>
<keyword evidence="8 10" id="KW-0675">Receptor</keyword>
<gene>
    <name evidence="11" type="primary">105626534</name>
</gene>
<organism evidence="11 12">
    <name type="scientific">Atta cephalotes</name>
    <name type="common">Leafcutter ant</name>
    <dbReference type="NCBI Taxonomy" id="12957"/>
    <lineage>
        <taxon>Eukaryota</taxon>
        <taxon>Metazoa</taxon>
        <taxon>Ecdysozoa</taxon>
        <taxon>Arthropoda</taxon>
        <taxon>Hexapoda</taxon>
        <taxon>Insecta</taxon>
        <taxon>Pterygota</taxon>
        <taxon>Neoptera</taxon>
        <taxon>Endopterygota</taxon>
        <taxon>Hymenoptera</taxon>
        <taxon>Apocrita</taxon>
        <taxon>Aculeata</taxon>
        <taxon>Formicoidea</taxon>
        <taxon>Formicidae</taxon>
        <taxon>Myrmicinae</taxon>
        <taxon>Atta</taxon>
    </lineage>
</organism>
<dbReference type="EMBL" id="ADTU01004780">
    <property type="status" value="NOT_ANNOTATED_CDS"/>
    <property type="molecule type" value="Genomic_DNA"/>
</dbReference>
<dbReference type="PANTHER" id="PTHR21137">
    <property type="entry name" value="ODORANT RECEPTOR"/>
    <property type="match status" value="1"/>
</dbReference>
<keyword evidence="12" id="KW-1185">Reference proteome</keyword>
<keyword evidence="4 10" id="KW-0812">Transmembrane</keyword>
<dbReference type="Proteomes" id="UP000005205">
    <property type="component" value="Unassembled WGS sequence"/>
</dbReference>
<keyword evidence="7 10" id="KW-0472">Membrane</keyword>
<reference evidence="12" key="1">
    <citation type="journal article" date="2011" name="PLoS Genet.">
        <title>The genome sequence of the leaf-cutter ant Atta cephalotes reveals insights into its obligate symbiotic lifestyle.</title>
        <authorList>
            <person name="Suen G."/>
            <person name="Teiling C."/>
            <person name="Li L."/>
            <person name="Holt C."/>
            <person name="Abouheif E."/>
            <person name="Bornberg-Bauer E."/>
            <person name="Bouffard P."/>
            <person name="Caldera E.J."/>
            <person name="Cash E."/>
            <person name="Cavanaugh A."/>
            <person name="Denas O."/>
            <person name="Elhaik E."/>
            <person name="Fave M.J."/>
            <person name="Gadau J."/>
            <person name="Gibson J.D."/>
            <person name="Graur D."/>
            <person name="Grubbs K.J."/>
            <person name="Hagen D.E."/>
            <person name="Harkins T.T."/>
            <person name="Helmkampf M."/>
            <person name="Hu H."/>
            <person name="Johnson B.R."/>
            <person name="Kim J."/>
            <person name="Marsh S.E."/>
            <person name="Moeller J.A."/>
            <person name="Munoz-Torres M.C."/>
            <person name="Murphy M.C."/>
            <person name="Naughton M.C."/>
            <person name="Nigam S."/>
            <person name="Overson R."/>
            <person name="Rajakumar R."/>
            <person name="Reese J.T."/>
            <person name="Scott J.J."/>
            <person name="Smith C.R."/>
            <person name="Tao S."/>
            <person name="Tsutsui N.D."/>
            <person name="Viljakainen L."/>
            <person name="Wissler L."/>
            <person name="Yandell M.D."/>
            <person name="Zimmer F."/>
            <person name="Taylor J."/>
            <person name="Slater S.C."/>
            <person name="Clifton S.W."/>
            <person name="Warren W.C."/>
            <person name="Elsik C.G."/>
            <person name="Smith C.D."/>
            <person name="Weinstock G.M."/>
            <person name="Gerardo N.M."/>
            <person name="Currie C.R."/>
        </authorList>
    </citation>
    <scope>NUCLEOTIDE SEQUENCE [LARGE SCALE GENOMIC DNA]</scope>
</reference>
<keyword evidence="9 10" id="KW-0807">Transducer</keyword>
<comment type="caution">
    <text evidence="10">Lacks conserved residue(s) required for the propagation of feature annotation.</text>
</comment>